<reference evidence="1 2" key="1">
    <citation type="submission" date="2016-03" db="EMBL/GenBank/DDBJ databases">
        <title>EvidentialGene: Evidence-directed Construction of Genes on Genomes.</title>
        <authorList>
            <person name="Gilbert D.G."/>
            <person name="Choi J.-H."/>
            <person name="Mockaitis K."/>
            <person name="Colbourne J."/>
            <person name="Pfrender M."/>
        </authorList>
    </citation>
    <scope>NUCLEOTIDE SEQUENCE [LARGE SCALE GENOMIC DNA]</scope>
    <source>
        <strain evidence="1 2">Xinb3</strain>
        <tissue evidence="1">Complete organism</tissue>
    </source>
</reference>
<dbReference type="EMBL" id="LRGB01010880">
    <property type="protein sequence ID" value="KZS00288.1"/>
    <property type="molecule type" value="Genomic_DNA"/>
</dbReference>
<keyword evidence="2" id="KW-1185">Reference proteome</keyword>
<dbReference type="Proteomes" id="UP000076858">
    <property type="component" value="Unassembled WGS sequence"/>
</dbReference>
<accession>A0A164HIW3</accession>
<evidence type="ECO:0000313" key="2">
    <source>
        <dbReference type="Proteomes" id="UP000076858"/>
    </source>
</evidence>
<evidence type="ECO:0000313" key="1">
    <source>
        <dbReference type="EMBL" id="KZS00288.1"/>
    </source>
</evidence>
<name>A0A164HIW3_9CRUS</name>
<sequence length="94" mass="10763">TAFFNIASGQWVNLKFFSAPARLKKWHLNSTPNALYRCGAVNSIGTNRAVKHPTLHVLHKCENLICVQVGLLRLQRLMEKPTSSCKKIRFHQYN</sequence>
<dbReference type="AlphaFoldDB" id="A0A164HIW3"/>
<feature type="non-terminal residue" evidence="1">
    <location>
        <position position="1"/>
    </location>
</feature>
<gene>
    <name evidence="1" type="ORF">APZ42_003469</name>
</gene>
<organism evidence="1 2">
    <name type="scientific">Daphnia magna</name>
    <dbReference type="NCBI Taxonomy" id="35525"/>
    <lineage>
        <taxon>Eukaryota</taxon>
        <taxon>Metazoa</taxon>
        <taxon>Ecdysozoa</taxon>
        <taxon>Arthropoda</taxon>
        <taxon>Crustacea</taxon>
        <taxon>Branchiopoda</taxon>
        <taxon>Diplostraca</taxon>
        <taxon>Cladocera</taxon>
        <taxon>Anomopoda</taxon>
        <taxon>Daphniidae</taxon>
        <taxon>Daphnia</taxon>
    </lineage>
</organism>
<proteinExistence type="predicted"/>
<protein>
    <submittedName>
        <fullName evidence="1">Tfiih basal transcription factor complex p44 subunit</fullName>
    </submittedName>
</protein>
<comment type="caution">
    <text evidence="1">The sequence shown here is derived from an EMBL/GenBank/DDBJ whole genome shotgun (WGS) entry which is preliminary data.</text>
</comment>